<evidence type="ECO:0000313" key="2">
    <source>
        <dbReference type="EMBL" id="MCP1168826.1"/>
    </source>
</evidence>
<gene>
    <name evidence="2" type="ORF">NHG85_09870</name>
</gene>
<reference evidence="2" key="1">
    <citation type="submission" date="2022-06" db="EMBL/GenBank/DDBJ databases">
        <title>Limimaricola sediminis sp. nov., isolated from an intertidal sediment.</title>
        <authorList>
            <person name="Shao X."/>
        </authorList>
    </citation>
    <scope>NUCLEOTIDE SEQUENCE</scope>
    <source>
        <strain evidence="2">ASW11-118</strain>
    </source>
</reference>
<evidence type="ECO:0000256" key="1">
    <source>
        <dbReference type="SAM" id="MobiDB-lite"/>
    </source>
</evidence>
<dbReference type="GO" id="GO:0005975">
    <property type="term" value="P:carbohydrate metabolic process"/>
    <property type="evidence" value="ECO:0007669"/>
    <property type="project" value="InterPro"/>
</dbReference>
<evidence type="ECO:0000313" key="3">
    <source>
        <dbReference type="Proteomes" id="UP001139477"/>
    </source>
</evidence>
<dbReference type="InterPro" id="IPR006837">
    <property type="entry name" value="Divergent_DAC"/>
</dbReference>
<dbReference type="Pfam" id="PF04748">
    <property type="entry name" value="Polysacc_deac_2"/>
    <property type="match status" value="1"/>
</dbReference>
<dbReference type="RefSeq" id="WP_253331946.1">
    <property type="nucleotide sequence ID" value="NZ_JAMYXC010000149.1"/>
</dbReference>
<proteinExistence type="predicted"/>
<sequence length="260" mass="27205">GLDEDAVAVRRAGASRGTRDETQAAPAFDDDAPALLRFAAADTANGGQPRLSVVLIDDGKIDAPVAAASSIPFPVTIAIDPEMPQARNRAARWRAAGYEIAAMARLPDNAAPSDVETAYDTAFETLPETVALLDAGGAGLTSDNAVTARALERLAQDGRGLAALSEGLATPLRQARGQGVPAVEIYRDLGQVGQDDRVIRRFLDQAAFRARQQGAVALMGRLNPETITALTLWGNRTDREGVAPAPLSALLQMQGTGLAK</sequence>
<dbReference type="InterPro" id="IPR011330">
    <property type="entry name" value="Glyco_hydro/deAcase_b/a-brl"/>
</dbReference>
<feature type="region of interest" description="Disordered" evidence="1">
    <location>
        <begin position="1"/>
        <end position="25"/>
    </location>
</feature>
<dbReference type="Proteomes" id="UP001139477">
    <property type="component" value="Unassembled WGS sequence"/>
</dbReference>
<keyword evidence="3" id="KW-1185">Reference proteome</keyword>
<accession>A0A9X2JRL2</accession>
<protein>
    <submittedName>
        <fullName evidence="2">Divergent polysaccharide deacetylase family protein</fullName>
    </submittedName>
</protein>
<organism evidence="2 3">
    <name type="scientific">Limimaricola litoreus</name>
    <dbReference type="NCBI Taxonomy" id="2955316"/>
    <lineage>
        <taxon>Bacteria</taxon>
        <taxon>Pseudomonadati</taxon>
        <taxon>Pseudomonadota</taxon>
        <taxon>Alphaproteobacteria</taxon>
        <taxon>Rhodobacterales</taxon>
        <taxon>Paracoccaceae</taxon>
        <taxon>Limimaricola</taxon>
    </lineage>
</organism>
<dbReference type="SUPFAM" id="SSF88713">
    <property type="entry name" value="Glycoside hydrolase/deacetylase"/>
    <property type="match status" value="1"/>
</dbReference>
<comment type="caution">
    <text evidence="2">The sequence shown here is derived from an EMBL/GenBank/DDBJ whole genome shotgun (WGS) entry which is preliminary data.</text>
</comment>
<dbReference type="Gene3D" id="3.20.20.370">
    <property type="entry name" value="Glycoside hydrolase/deacetylase"/>
    <property type="match status" value="1"/>
</dbReference>
<feature type="non-terminal residue" evidence="2">
    <location>
        <position position="1"/>
    </location>
</feature>
<name>A0A9X2JRL2_9RHOB</name>
<dbReference type="EMBL" id="JAMYXC010000149">
    <property type="protein sequence ID" value="MCP1168826.1"/>
    <property type="molecule type" value="Genomic_DNA"/>
</dbReference>
<dbReference type="AlphaFoldDB" id="A0A9X2JRL2"/>